<dbReference type="PANTHER" id="PTHR46049:SF10">
    <property type="entry name" value="MYOSIN VIIA"/>
    <property type="match status" value="1"/>
</dbReference>
<keyword evidence="1" id="KW-0518">Myosin</keyword>
<keyword evidence="1" id="KW-0505">Motor protein</keyword>
<dbReference type="PANTHER" id="PTHR46049">
    <property type="entry name" value="AGAP003327-PA"/>
    <property type="match status" value="1"/>
</dbReference>
<keyword evidence="1" id="KW-0009">Actin-binding</keyword>
<dbReference type="GO" id="GO:0003779">
    <property type="term" value="F:actin binding"/>
    <property type="evidence" value="ECO:0007669"/>
    <property type="project" value="UniProtKB-KW"/>
</dbReference>
<evidence type="ECO:0000256" key="1">
    <source>
        <dbReference type="PROSITE-ProRule" id="PRU00782"/>
    </source>
</evidence>
<evidence type="ECO:0000313" key="3">
    <source>
        <dbReference type="Ensembl" id="ENSCMIP00000019705.1"/>
    </source>
</evidence>
<comment type="similarity">
    <text evidence="1">Belongs to the TRAFAC class myosin-kinesin ATPase superfamily. Myosin family.</text>
</comment>
<protein>
    <recommendedName>
        <fullName evidence="2">Myosin motor domain-containing protein</fullName>
    </recommendedName>
</protein>
<dbReference type="Gene3D" id="1.20.58.530">
    <property type="match status" value="1"/>
</dbReference>
<dbReference type="InterPro" id="IPR001609">
    <property type="entry name" value="Myosin_head_motor_dom-like"/>
</dbReference>
<reference evidence="3" key="4">
    <citation type="submission" date="2025-08" db="UniProtKB">
        <authorList>
            <consortium name="Ensembl"/>
        </authorList>
    </citation>
    <scope>IDENTIFICATION</scope>
</reference>
<evidence type="ECO:0000259" key="2">
    <source>
        <dbReference type="PROSITE" id="PS51456"/>
    </source>
</evidence>
<dbReference type="GeneTree" id="ENSGT00940000155350"/>
<dbReference type="GO" id="GO:0005524">
    <property type="term" value="F:ATP binding"/>
    <property type="evidence" value="ECO:0007669"/>
    <property type="project" value="InterPro"/>
</dbReference>
<proteinExistence type="inferred from homology"/>
<dbReference type="Pfam" id="PF00063">
    <property type="entry name" value="Myosin_head"/>
    <property type="match status" value="1"/>
</dbReference>
<dbReference type="Ensembl" id="ENSCMIT00000020072.1">
    <property type="protein sequence ID" value="ENSCMIP00000019705.1"/>
    <property type="gene ID" value="ENSCMIG00000009160.1"/>
</dbReference>
<dbReference type="GO" id="GO:0016459">
    <property type="term" value="C:myosin complex"/>
    <property type="evidence" value="ECO:0007669"/>
    <property type="project" value="UniProtKB-KW"/>
</dbReference>
<evidence type="ECO:0000313" key="4">
    <source>
        <dbReference type="Proteomes" id="UP000314986"/>
    </source>
</evidence>
<reference evidence="4" key="1">
    <citation type="journal article" date="2006" name="Science">
        <title>Ancient noncoding elements conserved in the human genome.</title>
        <authorList>
            <person name="Venkatesh B."/>
            <person name="Kirkness E.F."/>
            <person name="Loh Y.H."/>
            <person name="Halpern A.L."/>
            <person name="Lee A.P."/>
            <person name="Johnson J."/>
            <person name="Dandona N."/>
            <person name="Viswanathan L.D."/>
            <person name="Tay A."/>
            <person name="Venter J.C."/>
            <person name="Strausberg R.L."/>
            <person name="Brenner S."/>
        </authorList>
    </citation>
    <scope>NUCLEOTIDE SEQUENCE [LARGE SCALE GENOMIC DNA]</scope>
</reference>
<dbReference type="InterPro" id="IPR051724">
    <property type="entry name" value="Actin_motor_Myosin"/>
</dbReference>
<dbReference type="PROSITE" id="PS51456">
    <property type="entry name" value="MYOSIN_MOTOR"/>
    <property type="match status" value="1"/>
</dbReference>
<organism evidence="3 4">
    <name type="scientific">Callorhinchus milii</name>
    <name type="common">Ghost shark</name>
    <dbReference type="NCBI Taxonomy" id="7868"/>
    <lineage>
        <taxon>Eukaryota</taxon>
        <taxon>Metazoa</taxon>
        <taxon>Chordata</taxon>
        <taxon>Craniata</taxon>
        <taxon>Vertebrata</taxon>
        <taxon>Chondrichthyes</taxon>
        <taxon>Holocephali</taxon>
        <taxon>Chimaeriformes</taxon>
        <taxon>Callorhinchidae</taxon>
        <taxon>Callorhinchus</taxon>
    </lineage>
</organism>
<feature type="domain" description="Myosin motor" evidence="2">
    <location>
        <begin position="1"/>
        <end position="110"/>
    </location>
</feature>
<reference evidence="3" key="5">
    <citation type="submission" date="2025-09" db="UniProtKB">
        <authorList>
            <consortium name="Ensembl"/>
        </authorList>
    </citation>
    <scope>IDENTIFICATION</scope>
</reference>
<reference evidence="4" key="3">
    <citation type="journal article" date="2014" name="Nature">
        <title>Elephant shark genome provides unique insights into gnathostome evolution.</title>
        <authorList>
            <consortium name="International Elephant Shark Genome Sequencing Consortium"/>
            <person name="Venkatesh B."/>
            <person name="Lee A.P."/>
            <person name="Ravi V."/>
            <person name="Maurya A.K."/>
            <person name="Lian M.M."/>
            <person name="Swann J.B."/>
            <person name="Ohta Y."/>
            <person name="Flajnik M.F."/>
            <person name="Sutoh Y."/>
            <person name="Kasahara M."/>
            <person name="Hoon S."/>
            <person name="Gangu V."/>
            <person name="Roy S.W."/>
            <person name="Irimia M."/>
            <person name="Korzh V."/>
            <person name="Kondrychyn I."/>
            <person name="Lim Z.W."/>
            <person name="Tay B.H."/>
            <person name="Tohari S."/>
            <person name="Kong K.W."/>
            <person name="Ho S."/>
            <person name="Lorente-Galdos B."/>
            <person name="Quilez J."/>
            <person name="Marques-Bonet T."/>
            <person name="Raney B.J."/>
            <person name="Ingham P.W."/>
            <person name="Tay A."/>
            <person name="Hillier L.W."/>
            <person name="Minx P."/>
            <person name="Boehm T."/>
            <person name="Wilson R.K."/>
            <person name="Brenner S."/>
            <person name="Warren W.C."/>
        </authorList>
    </citation>
    <scope>NUCLEOTIDE SEQUENCE [LARGE SCALE GENOMIC DNA]</scope>
</reference>
<dbReference type="Proteomes" id="UP000314986">
    <property type="component" value="Unassembled WGS sequence"/>
</dbReference>
<reference evidence="4" key="2">
    <citation type="journal article" date="2007" name="PLoS Biol.">
        <title>Survey sequencing and comparative analysis of the elephant shark (Callorhinchus milii) genome.</title>
        <authorList>
            <person name="Venkatesh B."/>
            <person name="Kirkness E.F."/>
            <person name="Loh Y.H."/>
            <person name="Halpern A.L."/>
            <person name="Lee A.P."/>
            <person name="Johnson J."/>
            <person name="Dandona N."/>
            <person name="Viswanathan L.D."/>
            <person name="Tay A."/>
            <person name="Venter J.C."/>
            <person name="Strausberg R.L."/>
            <person name="Brenner S."/>
        </authorList>
    </citation>
    <scope>NUCLEOTIDE SEQUENCE [LARGE SCALE GENOMIC DNA]</scope>
</reference>
<name>A0A4W3HWQ1_CALMI</name>
<dbReference type="AlphaFoldDB" id="A0A4W3HWQ1"/>
<dbReference type="GO" id="GO:0003774">
    <property type="term" value="F:cytoskeletal motor activity"/>
    <property type="evidence" value="ECO:0007669"/>
    <property type="project" value="InterPro"/>
</dbReference>
<dbReference type="InterPro" id="IPR027417">
    <property type="entry name" value="P-loop_NTPase"/>
</dbReference>
<accession>A0A4W3HWQ1</accession>
<sequence>MLNKLNSQHKLNSNYIPPKNSYETQFGIGHFAGIVYYETKGFLEKNRDTLHGDIIQLVHSSKNKFIKQIFQADVAMVTTSFGEGGRESEELGTGGGRGVLPVCWCVCVCV</sequence>
<comment type="caution">
    <text evidence="1">Lacks conserved residue(s) required for the propagation of feature annotation.</text>
</comment>
<keyword evidence="4" id="KW-1185">Reference proteome</keyword>
<dbReference type="SUPFAM" id="SSF52540">
    <property type="entry name" value="P-loop containing nucleoside triphosphate hydrolases"/>
    <property type="match status" value="1"/>
</dbReference>